<dbReference type="EMBL" id="MN739048">
    <property type="protein sequence ID" value="QHS85812.1"/>
    <property type="molecule type" value="Genomic_DNA"/>
</dbReference>
<accession>A0A6C0B137</accession>
<protein>
    <submittedName>
        <fullName evidence="1">Uncharacterized protein</fullName>
    </submittedName>
</protein>
<sequence length="69" mass="8266">MDLIREQLMYKSNTLHVCINKLTRQEQYDFLRLVMATRKEGVTFCYDNSNQYIVCLLEKIGLERTKDQC</sequence>
<organism evidence="1">
    <name type="scientific">viral metagenome</name>
    <dbReference type="NCBI Taxonomy" id="1070528"/>
    <lineage>
        <taxon>unclassified sequences</taxon>
        <taxon>metagenomes</taxon>
        <taxon>organismal metagenomes</taxon>
    </lineage>
</organism>
<proteinExistence type="predicted"/>
<name>A0A6C0B137_9ZZZZ</name>
<dbReference type="AlphaFoldDB" id="A0A6C0B137"/>
<reference evidence="1" key="1">
    <citation type="journal article" date="2020" name="Nature">
        <title>Giant virus diversity and host interactions through global metagenomics.</title>
        <authorList>
            <person name="Schulz F."/>
            <person name="Roux S."/>
            <person name="Paez-Espino D."/>
            <person name="Jungbluth S."/>
            <person name="Walsh D.A."/>
            <person name="Denef V.J."/>
            <person name="McMahon K.D."/>
            <person name="Konstantinidis K.T."/>
            <person name="Eloe-Fadrosh E.A."/>
            <person name="Kyrpides N.C."/>
            <person name="Woyke T."/>
        </authorList>
    </citation>
    <scope>NUCLEOTIDE SEQUENCE</scope>
    <source>
        <strain evidence="1">GVMAG-M-3300009185-36</strain>
    </source>
</reference>
<evidence type="ECO:0000313" key="1">
    <source>
        <dbReference type="EMBL" id="QHS85812.1"/>
    </source>
</evidence>